<gene>
    <name evidence="1" type="ORF">ACHAW5_009569</name>
</gene>
<organism evidence="1 2">
    <name type="scientific">Stephanodiscus triporus</name>
    <dbReference type="NCBI Taxonomy" id="2934178"/>
    <lineage>
        <taxon>Eukaryota</taxon>
        <taxon>Sar</taxon>
        <taxon>Stramenopiles</taxon>
        <taxon>Ochrophyta</taxon>
        <taxon>Bacillariophyta</taxon>
        <taxon>Coscinodiscophyceae</taxon>
        <taxon>Thalassiosirophycidae</taxon>
        <taxon>Stephanodiscales</taxon>
        <taxon>Stephanodiscaceae</taxon>
        <taxon>Stephanodiscus</taxon>
    </lineage>
</organism>
<comment type="caution">
    <text evidence="1">The sequence shown here is derived from an EMBL/GenBank/DDBJ whole genome shotgun (WGS) entry which is preliminary data.</text>
</comment>
<dbReference type="AlphaFoldDB" id="A0ABD3N8E5"/>
<keyword evidence="2" id="KW-1185">Reference proteome</keyword>
<reference evidence="1 2" key="1">
    <citation type="submission" date="2024-10" db="EMBL/GenBank/DDBJ databases">
        <title>Updated reference genomes for cyclostephanoid diatoms.</title>
        <authorList>
            <person name="Roberts W.R."/>
            <person name="Alverson A.J."/>
        </authorList>
    </citation>
    <scope>NUCLEOTIDE SEQUENCE [LARGE SCALE GENOMIC DNA]</scope>
    <source>
        <strain evidence="1 2">AJA276-08</strain>
    </source>
</reference>
<evidence type="ECO:0000313" key="1">
    <source>
        <dbReference type="EMBL" id="KAL3770541.1"/>
    </source>
</evidence>
<accession>A0ABD3N8E5</accession>
<dbReference type="EMBL" id="JALLAZ020001626">
    <property type="protein sequence ID" value="KAL3770541.1"/>
    <property type="molecule type" value="Genomic_DNA"/>
</dbReference>
<protein>
    <submittedName>
        <fullName evidence="1">Uncharacterized protein</fullName>
    </submittedName>
</protein>
<sequence>MRGGCCVWVYPRCKFAIGDVLVPGEMSPFRALCKRHLVITAPSVMCIDINENREIDGVLECLRMVMNKPWSSMPRMIIVKSRFLYWDMKKMEECWGGW</sequence>
<name>A0ABD3N8E5_9STRA</name>
<proteinExistence type="predicted"/>
<dbReference type="Proteomes" id="UP001530315">
    <property type="component" value="Unassembled WGS sequence"/>
</dbReference>
<evidence type="ECO:0000313" key="2">
    <source>
        <dbReference type="Proteomes" id="UP001530315"/>
    </source>
</evidence>